<gene>
    <name evidence="3" type="ORF">ACFO0C_30425</name>
</gene>
<feature type="transmembrane region" description="Helical" evidence="2">
    <location>
        <begin position="38"/>
        <end position="58"/>
    </location>
</feature>
<keyword evidence="4" id="KW-1185">Reference proteome</keyword>
<evidence type="ECO:0000256" key="2">
    <source>
        <dbReference type="SAM" id="Phobius"/>
    </source>
</evidence>
<reference evidence="4" key="1">
    <citation type="journal article" date="2019" name="Int. J. Syst. Evol. Microbiol.">
        <title>The Global Catalogue of Microorganisms (GCM) 10K type strain sequencing project: providing services to taxonomists for standard genome sequencing and annotation.</title>
        <authorList>
            <consortium name="The Broad Institute Genomics Platform"/>
            <consortium name="The Broad Institute Genome Sequencing Center for Infectious Disease"/>
            <person name="Wu L."/>
            <person name="Ma J."/>
        </authorList>
    </citation>
    <scope>NUCLEOTIDE SEQUENCE [LARGE SCALE GENOMIC DNA]</scope>
    <source>
        <strain evidence="4">TBRC 5832</strain>
    </source>
</reference>
<accession>A0ABV8IZ93</accession>
<organism evidence="3 4">
    <name type="scientific">Actinoplanes subglobosus</name>
    <dbReference type="NCBI Taxonomy" id="1547892"/>
    <lineage>
        <taxon>Bacteria</taxon>
        <taxon>Bacillati</taxon>
        <taxon>Actinomycetota</taxon>
        <taxon>Actinomycetes</taxon>
        <taxon>Micromonosporales</taxon>
        <taxon>Micromonosporaceae</taxon>
        <taxon>Actinoplanes</taxon>
    </lineage>
</organism>
<evidence type="ECO:0000313" key="3">
    <source>
        <dbReference type="EMBL" id="MFC4069259.1"/>
    </source>
</evidence>
<feature type="compositionally biased region" description="Pro residues" evidence="1">
    <location>
        <begin position="9"/>
        <end position="24"/>
    </location>
</feature>
<evidence type="ECO:0008006" key="5">
    <source>
        <dbReference type="Google" id="ProtNLM"/>
    </source>
</evidence>
<proteinExistence type="predicted"/>
<name>A0ABV8IZ93_9ACTN</name>
<evidence type="ECO:0000313" key="4">
    <source>
        <dbReference type="Proteomes" id="UP001595867"/>
    </source>
</evidence>
<dbReference type="Proteomes" id="UP001595867">
    <property type="component" value="Unassembled WGS sequence"/>
</dbReference>
<protein>
    <recommendedName>
        <fullName evidence="5">DUF4190 domain-containing protein</fullName>
    </recommendedName>
</protein>
<keyword evidence="2" id="KW-0812">Transmembrane</keyword>
<comment type="caution">
    <text evidence="3">The sequence shown here is derived from an EMBL/GenBank/DDBJ whole genome shotgun (WGS) entry which is preliminary data.</text>
</comment>
<feature type="region of interest" description="Disordered" evidence="1">
    <location>
        <begin position="1"/>
        <end position="24"/>
    </location>
</feature>
<sequence>MTTQYDPTTPYPQQPPMGAYPPPQGGYPSVPQQFKVPGVGPVIAFTAIFGVFGAISAARRSGKAKRAGFPTNKYWVTFGITLAVVWAVGGIIGAISSIGAAKSTTPPVTAAAATVAPTTPSAVPTTEAAAVPATDVVATEAPVEEVELADDAYTAAWLQDEIVANGDFKSADGEPSEVASATCSALDIDEMGVGSYQCVIDFTSGQRQSQNINLDDSGAWVTVA</sequence>
<dbReference type="RefSeq" id="WP_378070147.1">
    <property type="nucleotide sequence ID" value="NZ_JBHSBL010000020.1"/>
</dbReference>
<keyword evidence="2" id="KW-0472">Membrane</keyword>
<keyword evidence="2" id="KW-1133">Transmembrane helix</keyword>
<dbReference type="EMBL" id="JBHSBL010000020">
    <property type="protein sequence ID" value="MFC4069259.1"/>
    <property type="molecule type" value="Genomic_DNA"/>
</dbReference>
<feature type="transmembrane region" description="Helical" evidence="2">
    <location>
        <begin position="74"/>
        <end position="95"/>
    </location>
</feature>
<evidence type="ECO:0000256" key="1">
    <source>
        <dbReference type="SAM" id="MobiDB-lite"/>
    </source>
</evidence>